<dbReference type="PANTHER" id="PTHR43415">
    <property type="entry name" value="SPERMIDINE N(1)-ACETYLTRANSFERASE"/>
    <property type="match status" value="1"/>
</dbReference>
<dbReference type="InterPro" id="IPR016181">
    <property type="entry name" value="Acyl_CoA_acyltransferase"/>
</dbReference>
<reference evidence="2 3" key="1">
    <citation type="submission" date="2020-12" db="EMBL/GenBank/DDBJ databases">
        <title>YIM B01967 draft genome.</title>
        <authorList>
            <person name="Yan X."/>
        </authorList>
    </citation>
    <scope>NUCLEOTIDE SEQUENCE [LARGE SCALE GENOMIC DNA]</scope>
    <source>
        <strain evidence="2 3">YIM B01967</strain>
    </source>
</reference>
<dbReference type="CDD" id="cd04301">
    <property type="entry name" value="NAT_SF"/>
    <property type="match status" value="1"/>
</dbReference>
<accession>A0ABS1HAJ8</accession>
<dbReference type="Pfam" id="PF00583">
    <property type="entry name" value="Acetyltransf_1"/>
    <property type="match status" value="1"/>
</dbReference>
<comment type="caution">
    <text evidence="2">The sequence shown here is derived from an EMBL/GenBank/DDBJ whole genome shotgun (WGS) entry which is preliminary data.</text>
</comment>
<evidence type="ECO:0000259" key="1">
    <source>
        <dbReference type="PROSITE" id="PS51186"/>
    </source>
</evidence>
<dbReference type="PANTHER" id="PTHR43415:SF3">
    <property type="entry name" value="GNAT-FAMILY ACETYLTRANSFERASE"/>
    <property type="match status" value="1"/>
</dbReference>
<dbReference type="PROSITE" id="PS51186">
    <property type="entry name" value="GNAT"/>
    <property type="match status" value="1"/>
</dbReference>
<proteinExistence type="predicted"/>
<gene>
    <name evidence="2" type="ORF">JFL43_16535</name>
</gene>
<name>A0ABS1HAJ8_9BACL</name>
<sequence length="164" mass="18774">MINIRDFEENDFEFLLEMLYESIHIPHNKATKEKLLNLPHIKKYYEGWGREGDKALIAINKDNQKVGAVWYRLFDEYNKGYGYVDNNTPELGIAISKDARGMGLGTLLMNQIIQIAIEEEYKSISLSVDPDNSDAVHIYKKIGFKQCGMCGTSITMVYKVLKQG</sequence>
<dbReference type="EMBL" id="JAEOAH010000031">
    <property type="protein sequence ID" value="MBK3496435.1"/>
    <property type="molecule type" value="Genomic_DNA"/>
</dbReference>
<feature type="domain" description="N-acetyltransferase" evidence="1">
    <location>
        <begin position="2"/>
        <end position="164"/>
    </location>
</feature>
<protein>
    <submittedName>
        <fullName evidence="2">GNAT family N-acetyltransferase</fullName>
    </submittedName>
</protein>
<dbReference type="SUPFAM" id="SSF55729">
    <property type="entry name" value="Acyl-CoA N-acyltransferases (Nat)"/>
    <property type="match status" value="1"/>
</dbReference>
<dbReference type="Proteomes" id="UP000618943">
    <property type="component" value="Unassembled WGS sequence"/>
</dbReference>
<dbReference type="RefSeq" id="WP_200749902.1">
    <property type="nucleotide sequence ID" value="NZ_JAEOAH010000031.1"/>
</dbReference>
<evidence type="ECO:0000313" key="3">
    <source>
        <dbReference type="Proteomes" id="UP000618943"/>
    </source>
</evidence>
<keyword evidence="3" id="KW-1185">Reference proteome</keyword>
<dbReference type="Gene3D" id="3.40.630.30">
    <property type="match status" value="1"/>
</dbReference>
<organism evidence="2 3">
    <name type="scientific">Viridibacillus soli</name>
    <dbReference type="NCBI Taxonomy" id="2798301"/>
    <lineage>
        <taxon>Bacteria</taxon>
        <taxon>Bacillati</taxon>
        <taxon>Bacillota</taxon>
        <taxon>Bacilli</taxon>
        <taxon>Bacillales</taxon>
        <taxon>Caryophanaceae</taxon>
        <taxon>Viridibacillus</taxon>
    </lineage>
</organism>
<evidence type="ECO:0000313" key="2">
    <source>
        <dbReference type="EMBL" id="MBK3496435.1"/>
    </source>
</evidence>
<dbReference type="InterPro" id="IPR000182">
    <property type="entry name" value="GNAT_dom"/>
</dbReference>